<dbReference type="Proteomes" id="UP000269945">
    <property type="component" value="Unassembled WGS sequence"/>
</dbReference>
<evidence type="ECO:0000313" key="1">
    <source>
        <dbReference type="EMBL" id="VCW69679.1"/>
    </source>
</evidence>
<comment type="caution">
    <text evidence="1">The sequence shown here is derived from an EMBL/GenBank/DDBJ whole genome shotgun (WGS) entry which is preliminary data.</text>
</comment>
<sequence length="110" mass="12068">MATSALYVYISLGTLTSWTPPFLPNPTAQPCSFQQMIYQINPLFLSSPSPLPLQISRVAYFSFPSSPTDFKHLNDLQCKGGNASPLLKAFEGSLVPRNPKVSTIHRSKPA</sequence>
<dbReference type="AlphaFoldDB" id="A0A9X9PWH2"/>
<reference evidence="1 2" key="1">
    <citation type="submission" date="2018-10" db="EMBL/GenBank/DDBJ databases">
        <authorList>
            <person name="Ekblom R."/>
            <person name="Jareborg N."/>
        </authorList>
    </citation>
    <scope>NUCLEOTIDE SEQUENCE [LARGE SCALE GENOMIC DNA]</scope>
    <source>
        <tissue evidence="1">Muscle</tissue>
    </source>
</reference>
<evidence type="ECO:0000313" key="2">
    <source>
        <dbReference type="Proteomes" id="UP000269945"/>
    </source>
</evidence>
<gene>
    <name evidence="1" type="ORF">BN2614_LOCUS2</name>
</gene>
<proteinExistence type="predicted"/>
<protein>
    <submittedName>
        <fullName evidence="1">Uncharacterized protein</fullName>
    </submittedName>
</protein>
<organism evidence="1 2">
    <name type="scientific">Gulo gulo</name>
    <name type="common">Wolverine</name>
    <name type="synonym">Gluton</name>
    <dbReference type="NCBI Taxonomy" id="48420"/>
    <lineage>
        <taxon>Eukaryota</taxon>
        <taxon>Metazoa</taxon>
        <taxon>Chordata</taxon>
        <taxon>Craniata</taxon>
        <taxon>Vertebrata</taxon>
        <taxon>Euteleostomi</taxon>
        <taxon>Mammalia</taxon>
        <taxon>Eutheria</taxon>
        <taxon>Laurasiatheria</taxon>
        <taxon>Carnivora</taxon>
        <taxon>Caniformia</taxon>
        <taxon>Musteloidea</taxon>
        <taxon>Mustelidae</taxon>
        <taxon>Guloninae</taxon>
        <taxon>Gulo</taxon>
    </lineage>
</organism>
<accession>A0A9X9PWH2</accession>
<keyword evidence="2" id="KW-1185">Reference proteome</keyword>
<name>A0A9X9PWH2_GULGU</name>
<dbReference type="EMBL" id="CYRY02005236">
    <property type="protein sequence ID" value="VCW69679.1"/>
    <property type="molecule type" value="Genomic_DNA"/>
</dbReference>